<feature type="compositionally biased region" description="Basic and acidic residues" evidence="1">
    <location>
        <begin position="75"/>
        <end position="89"/>
    </location>
</feature>
<gene>
    <name evidence="2" type="ORF">B0T11DRAFT_18615</name>
</gene>
<comment type="caution">
    <text evidence="2">The sequence shown here is derived from an EMBL/GenBank/DDBJ whole genome shotgun (WGS) entry which is preliminary data.</text>
</comment>
<evidence type="ECO:0000313" key="2">
    <source>
        <dbReference type="EMBL" id="KAH7376258.1"/>
    </source>
</evidence>
<evidence type="ECO:0000313" key="3">
    <source>
        <dbReference type="Proteomes" id="UP000813385"/>
    </source>
</evidence>
<proteinExistence type="predicted"/>
<organism evidence="2 3">
    <name type="scientific">Plectosphaerella cucumerina</name>
    <dbReference type="NCBI Taxonomy" id="40658"/>
    <lineage>
        <taxon>Eukaryota</taxon>
        <taxon>Fungi</taxon>
        <taxon>Dikarya</taxon>
        <taxon>Ascomycota</taxon>
        <taxon>Pezizomycotina</taxon>
        <taxon>Sordariomycetes</taxon>
        <taxon>Hypocreomycetidae</taxon>
        <taxon>Glomerellales</taxon>
        <taxon>Plectosphaerellaceae</taxon>
        <taxon>Plectosphaerella</taxon>
    </lineage>
</organism>
<accession>A0A8K0TVS1</accession>
<dbReference type="EMBL" id="JAGPXD010000001">
    <property type="protein sequence ID" value="KAH7376258.1"/>
    <property type="molecule type" value="Genomic_DNA"/>
</dbReference>
<reference evidence="2" key="1">
    <citation type="journal article" date="2021" name="Nat. Commun.">
        <title>Genetic determinants of endophytism in the Arabidopsis root mycobiome.</title>
        <authorList>
            <person name="Mesny F."/>
            <person name="Miyauchi S."/>
            <person name="Thiergart T."/>
            <person name="Pickel B."/>
            <person name="Atanasova L."/>
            <person name="Karlsson M."/>
            <person name="Huettel B."/>
            <person name="Barry K.W."/>
            <person name="Haridas S."/>
            <person name="Chen C."/>
            <person name="Bauer D."/>
            <person name="Andreopoulos W."/>
            <person name="Pangilinan J."/>
            <person name="LaButti K."/>
            <person name="Riley R."/>
            <person name="Lipzen A."/>
            <person name="Clum A."/>
            <person name="Drula E."/>
            <person name="Henrissat B."/>
            <person name="Kohler A."/>
            <person name="Grigoriev I.V."/>
            <person name="Martin F.M."/>
            <person name="Hacquard S."/>
        </authorList>
    </citation>
    <scope>NUCLEOTIDE SEQUENCE</scope>
    <source>
        <strain evidence="2">MPI-CAGE-AT-0016</strain>
    </source>
</reference>
<sequence length="265" mass="28752">MLLAKHPFYVPPIDMRITVHLGNTVSQKPAVTLATCGCRMTCMGEAHSTGSQCTQWRRRPGPACAGRVLFASPDQQDKQRACKGEESSGRRTVPGRGQAHLVRLTRVALTEMHAGCLHGRLQLHRLPLPYCGRVIRLVSARVQPGLDSLPGPEQRPRHCAARLEGFQGISRTGAGNGVHANGRHCWSLRTGHSHSTCASCAAPRRMRLVQPCLLSHHHPALPARREGTRLPFPIPRRRCRTGPGGRLQRGTTIGIATGCKVAGTG</sequence>
<feature type="region of interest" description="Disordered" evidence="1">
    <location>
        <begin position="75"/>
        <end position="94"/>
    </location>
</feature>
<name>A0A8K0TVS1_9PEZI</name>
<dbReference type="AlphaFoldDB" id="A0A8K0TVS1"/>
<protein>
    <submittedName>
        <fullName evidence="2">Uncharacterized protein</fullName>
    </submittedName>
</protein>
<dbReference type="Proteomes" id="UP000813385">
    <property type="component" value="Unassembled WGS sequence"/>
</dbReference>
<evidence type="ECO:0000256" key="1">
    <source>
        <dbReference type="SAM" id="MobiDB-lite"/>
    </source>
</evidence>
<keyword evidence="3" id="KW-1185">Reference proteome</keyword>